<sequence length="680" mass="73339">MSGNIIAPGDGVALTDLTEEDRASLAERGDHAYDVDQDDRPVLHMGFEVFRAGVVDTETGTLVGEVNWHAVGYGRSAACTAWNVGISLLPDRRGKGTGAKALRLLVEHLFATTEVDRIEASTDRANIPSQRALVKAGFRREGVLRGAQLRGGQRRDMLGFSILRDELRPVRTVLTSGDGVTLATALPEDRARLSEGTDHAFDPDPDDRPVRHGGYEIHRAAILDEETDTLVGQMSWHPVGYGHTAGCTAWNFGITLLPHARGRGFGATAIRLLVAHLFATTDVDRVEASTDRENTASRKALEKAGLRREGVLRGAQLRLGERRDMISYSILRDDLPADDAEREIVASGEGIELGDLLPGERELLKGQDDDAFGLDPDDRPLRHEPDVSRLAVLDQHTGELLGAVSWHAVGYGATAACEAWNIGIGLLPQSRGRGAGTVATRLVAEFLFATTDVDRVEAGTDRENIPAQRALAKAGFRPEGLLRGAQLRGGRRRDMLAFSLLRTDVVEAITPGVREVVVSRDGISLAEPAPGDREKFYIAGAGDFAIDPDDRPRVTGPTRSFLLSVIDSETGELLGGVSWHAVDYGGTVSSSAWNIGIGLLPEARGRGVGTIAQRMLVDHLLASTDLDRIEASTDVDNVAERKALEKAGFLREGVLRGAQLRGGIRRDLVHYGLVRGDVSN</sequence>
<evidence type="ECO:0000313" key="3">
    <source>
        <dbReference type="Proteomes" id="UP000294927"/>
    </source>
</evidence>
<dbReference type="PROSITE" id="PS51186">
    <property type="entry name" value="GNAT"/>
    <property type="match status" value="4"/>
</dbReference>
<dbReference type="RefSeq" id="WP_208297952.1">
    <property type="nucleotide sequence ID" value="NZ_SOCP01000020.1"/>
</dbReference>
<organism evidence="2 3">
    <name type="scientific">Actinophytocola oryzae</name>
    <dbReference type="NCBI Taxonomy" id="502181"/>
    <lineage>
        <taxon>Bacteria</taxon>
        <taxon>Bacillati</taxon>
        <taxon>Actinomycetota</taxon>
        <taxon>Actinomycetes</taxon>
        <taxon>Pseudonocardiales</taxon>
        <taxon>Pseudonocardiaceae</taxon>
    </lineage>
</organism>
<reference evidence="2 3" key="1">
    <citation type="submission" date="2019-03" db="EMBL/GenBank/DDBJ databases">
        <title>Genomic Encyclopedia of Archaeal and Bacterial Type Strains, Phase II (KMG-II): from individual species to whole genera.</title>
        <authorList>
            <person name="Goeker M."/>
        </authorList>
    </citation>
    <scope>NUCLEOTIDE SEQUENCE [LARGE SCALE GENOMIC DNA]</scope>
    <source>
        <strain evidence="2 3">DSM 45499</strain>
    </source>
</reference>
<dbReference type="GO" id="GO:0005737">
    <property type="term" value="C:cytoplasm"/>
    <property type="evidence" value="ECO:0007669"/>
    <property type="project" value="TreeGrafter"/>
</dbReference>
<dbReference type="PANTHER" id="PTHR43441">
    <property type="entry name" value="RIBOSOMAL-PROTEIN-SERINE ACETYLTRANSFERASE"/>
    <property type="match status" value="1"/>
</dbReference>
<keyword evidence="2" id="KW-0808">Transferase</keyword>
<keyword evidence="3" id="KW-1185">Reference proteome</keyword>
<dbReference type="SUPFAM" id="SSF55729">
    <property type="entry name" value="Acyl-CoA N-acyltransferases (Nat)"/>
    <property type="match status" value="4"/>
</dbReference>
<comment type="caution">
    <text evidence="2">The sequence shown here is derived from an EMBL/GenBank/DDBJ whole genome shotgun (WGS) entry which is preliminary data.</text>
</comment>
<feature type="domain" description="N-acetyltransferase" evidence="1">
    <location>
        <begin position="351"/>
        <end position="505"/>
    </location>
</feature>
<dbReference type="Proteomes" id="UP000294927">
    <property type="component" value="Unassembled WGS sequence"/>
</dbReference>
<dbReference type="InterPro" id="IPR051908">
    <property type="entry name" value="Ribosomal_N-acetyltransferase"/>
</dbReference>
<dbReference type="InterPro" id="IPR000182">
    <property type="entry name" value="GNAT_dom"/>
</dbReference>
<dbReference type="InterPro" id="IPR016181">
    <property type="entry name" value="Acyl_CoA_acyltransferase"/>
</dbReference>
<feature type="domain" description="N-acetyltransferase" evidence="1">
    <location>
        <begin position="523"/>
        <end position="667"/>
    </location>
</feature>
<dbReference type="Gene3D" id="3.40.630.30">
    <property type="match status" value="4"/>
</dbReference>
<protein>
    <submittedName>
        <fullName evidence="2">Acetyltransferase (GNAT) family protein</fullName>
    </submittedName>
</protein>
<dbReference type="PANTHER" id="PTHR43441:SF2">
    <property type="entry name" value="FAMILY ACETYLTRANSFERASE, PUTATIVE (AFU_ORTHOLOGUE AFUA_7G00850)-RELATED"/>
    <property type="match status" value="1"/>
</dbReference>
<evidence type="ECO:0000259" key="1">
    <source>
        <dbReference type="PROSITE" id="PS51186"/>
    </source>
</evidence>
<accession>A0A4R7UXV8</accession>
<name>A0A4R7UXV8_9PSEU</name>
<evidence type="ECO:0000313" key="2">
    <source>
        <dbReference type="EMBL" id="TDV41350.1"/>
    </source>
</evidence>
<feature type="domain" description="N-acetyltransferase" evidence="1">
    <location>
        <begin position="12"/>
        <end position="165"/>
    </location>
</feature>
<dbReference type="GO" id="GO:0008999">
    <property type="term" value="F:protein-N-terminal-alanine acetyltransferase activity"/>
    <property type="evidence" value="ECO:0007669"/>
    <property type="project" value="TreeGrafter"/>
</dbReference>
<dbReference type="AlphaFoldDB" id="A0A4R7UXV8"/>
<dbReference type="EMBL" id="SOCP01000020">
    <property type="protein sequence ID" value="TDV41350.1"/>
    <property type="molecule type" value="Genomic_DNA"/>
</dbReference>
<proteinExistence type="predicted"/>
<gene>
    <name evidence="2" type="ORF">CLV71_12040</name>
</gene>
<dbReference type="Pfam" id="PF13302">
    <property type="entry name" value="Acetyltransf_3"/>
    <property type="match status" value="4"/>
</dbReference>
<dbReference type="GO" id="GO:1990189">
    <property type="term" value="F:protein N-terminal-serine acetyltransferase activity"/>
    <property type="evidence" value="ECO:0007669"/>
    <property type="project" value="TreeGrafter"/>
</dbReference>
<feature type="domain" description="N-acetyltransferase" evidence="1">
    <location>
        <begin position="180"/>
        <end position="333"/>
    </location>
</feature>